<evidence type="ECO:0000256" key="3">
    <source>
        <dbReference type="ARBA" id="ARBA00022989"/>
    </source>
</evidence>
<dbReference type="Gene3D" id="1.20.1540.10">
    <property type="entry name" value="Rhomboid-like"/>
    <property type="match status" value="1"/>
</dbReference>
<feature type="region of interest" description="Disordered" evidence="5">
    <location>
        <begin position="328"/>
        <end position="380"/>
    </location>
</feature>
<keyword evidence="2 6" id="KW-0812">Transmembrane</keyword>
<dbReference type="OMA" id="EIHFWEV"/>
<reference evidence="7" key="1">
    <citation type="submission" date="2018-07" db="EMBL/GenBank/DDBJ databases">
        <authorList>
            <person name="Quirk P.G."/>
            <person name="Krulwich T.A."/>
        </authorList>
    </citation>
    <scope>NUCLEOTIDE SEQUENCE</scope>
</reference>
<sequence length="402" mass="44527">MFSQDIRAVIRNTSTFVKFVCLACTCGYFLSFMEDSVTVLSVTPGLLSPPNFWIWTLFTFWTMEVHFLSFLADILTVLFCGKLIEPLWGSLEMWKFFAIVNTFVAILSSCYSLFYSMITQNSEHLYDTHIYGLAGYIAAVAVAVRQILPDHLIAKTPMGRFTNRSVPLAALILIILLWGIGLMNGQTPVMFASGIVVSWIYLRFYQKHSRGGSRGDGAENFTFASFFPTILQPAINLFAIPIYNCCLRLSIIQKFSPPSETASLQSVNVSFPHDIERRRQIALKALNERLSKSNPDSSRLPKSFPHTSKLQQQQFQQMHQTLMQSNFFPPAIALPPPSSSSSSQTNNPSTSSTMGGGGGGGSSSSHQNQMSGSIMSHSSSMNTSLLNDAEIINIDEATNMIN</sequence>
<dbReference type="Pfam" id="PF08551">
    <property type="entry name" value="DUF1751"/>
    <property type="match status" value="1"/>
</dbReference>
<dbReference type="PANTHER" id="PTHR13377:SF3">
    <property type="entry name" value="TRANSMEMBRANE PROTEIN 115"/>
    <property type="match status" value="1"/>
</dbReference>
<dbReference type="FunFam" id="1.20.1540.10:FF:000004">
    <property type="entry name" value="Transmembrane protein 115"/>
    <property type="match status" value="1"/>
</dbReference>
<name>A0A336LW43_CULSO</name>
<feature type="transmembrane region" description="Helical" evidence="6">
    <location>
        <begin position="52"/>
        <end position="84"/>
    </location>
</feature>
<dbReference type="InterPro" id="IPR035952">
    <property type="entry name" value="Rhomboid-like_sf"/>
</dbReference>
<protein>
    <submittedName>
        <fullName evidence="7">CSON003076 protein</fullName>
    </submittedName>
</protein>
<dbReference type="GO" id="GO:0016020">
    <property type="term" value="C:membrane"/>
    <property type="evidence" value="ECO:0007669"/>
    <property type="project" value="UniProtKB-SubCell"/>
</dbReference>
<proteinExistence type="predicted"/>
<dbReference type="AlphaFoldDB" id="A0A336LW43"/>
<feature type="transmembrane region" description="Helical" evidence="6">
    <location>
        <begin position="96"/>
        <end position="118"/>
    </location>
</feature>
<comment type="subcellular location">
    <subcellularLocation>
        <location evidence="1">Membrane</location>
        <topology evidence="1">Multi-pass membrane protein</topology>
    </subcellularLocation>
</comment>
<dbReference type="GO" id="GO:0005794">
    <property type="term" value="C:Golgi apparatus"/>
    <property type="evidence" value="ECO:0007669"/>
    <property type="project" value="TreeGrafter"/>
</dbReference>
<feature type="compositionally biased region" description="Low complexity" evidence="5">
    <location>
        <begin position="339"/>
        <end position="353"/>
    </location>
</feature>
<feature type="transmembrane region" description="Helical" evidence="6">
    <location>
        <begin position="161"/>
        <end position="181"/>
    </location>
</feature>
<dbReference type="SUPFAM" id="SSF144091">
    <property type="entry name" value="Rhomboid-like"/>
    <property type="match status" value="1"/>
</dbReference>
<feature type="compositionally biased region" description="Low complexity" evidence="5">
    <location>
        <begin position="306"/>
        <end position="316"/>
    </location>
</feature>
<feature type="transmembrane region" description="Helical" evidence="6">
    <location>
        <begin position="187"/>
        <end position="205"/>
    </location>
</feature>
<dbReference type="EMBL" id="UFQT01000152">
    <property type="protein sequence ID" value="SSX20939.1"/>
    <property type="molecule type" value="Genomic_DNA"/>
</dbReference>
<dbReference type="VEuPathDB" id="VectorBase:CSON003076"/>
<evidence type="ECO:0000256" key="6">
    <source>
        <dbReference type="SAM" id="Phobius"/>
    </source>
</evidence>
<evidence type="ECO:0000256" key="4">
    <source>
        <dbReference type="ARBA" id="ARBA00023136"/>
    </source>
</evidence>
<feature type="transmembrane region" description="Helical" evidence="6">
    <location>
        <begin position="12"/>
        <end position="32"/>
    </location>
</feature>
<feature type="compositionally biased region" description="Low complexity" evidence="5">
    <location>
        <begin position="363"/>
        <end position="380"/>
    </location>
</feature>
<dbReference type="PANTHER" id="PTHR13377">
    <property type="entry name" value="PLACENTAL PROTEIN 6"/>
    <property type="match status" value="1"/>
</dbReference>
<gene>
    <name evidence="7" type="primary">CSON003076</name>
</gene>
<accession>A0A336LW43</accession>
<dbReference type="SMART" id="SM01160">
    <property type="entry name" value="DUF1751"/>
    <property type="match status" value="1"/>
</dbReference>
<evidence type="ECO:0000313" key="7">
    <source>
        <dbReference type="EMBL" id="SSX20939.1"/>
    </source>
</evidence>
<keyword evidence="4 6" id="KW-0472">Membrane</keyword>
<dbReference type="GO" id="GO:0006890">
    <property type="term" value="P:retrograde vesicle-mediated transport, Golgi to endoplasmic reticulum"/>
    <property type="evidence" value="ECO:0007669"/>
    <property type="project" value="InterPro"/>
</dbReference>
<evidence type="ECO:0000256" key="1">
    <source>
        <dbReference type="ARBA" id="ARBA00004141"/>
    </source>
</evidence>
<dbReference type="InterPro" id="IPR013861">
    <property type="entry name" value="TMEM115/Pdh1/Rbl19"/>
</dbReference>
<evidence type="ECO:0000256" key="2">
    <source>
        <dbReference type="ARBA" id="ARBA00022692"/>
    </source>
</evidence>
<evidence type="ECO:0000256" key="5">
    <source>
        <dbReference type="SAM" id="MobiDB-lite"/>
    </source>
</evidence>
<feature type="region of interest" description="Disordered" evidence="5">
    <location>
        <begin position="287"/>
        <end position="316"/>
    </location>
</feature>
<keyword evidence="3 6" id="KW-1133">Transmembrane helix</keyword>
<organism evidence="7">
    <name type="scientific">Culicoides sonorensis</name>
    <name type="common">Biting midge</name>
    <dbReference type="NCBI Taxonomy" id="179676"/>
    <lineage>
        <taxon>Eukaryota</taxon>
        <taxon>Metazoa</taxon>
        <taxon>Ecdysozoa</taxon>
        <taxon>Arthropoda</taxon>
        <taxon>Hexapoda</taxon>
        <taxon>Insecta</taxon>
        <taxon>Pterygota</taxon>
        <taxon>Neoptera</taxon>
        <taxon>Endopterygota</taxon>
        <taxon>Diptera</taxon>
        <taxon>Nematocera</taxon>
        <taxon>Chironomoidea</taxon>
        <taxon>Ceratopogonidae</taxon>
        <taxon>Ceratopogoninae</taxon>
        <taxon>Culicoides</taxon>
        <taxon>Monoculicoides</taxon>
    </lineage>
</organism>
<feature type="transmembrane region" description="Helical" evidence="6">
    <location>
        <begin position="130"/>
        <end position="149"/>
    </location>
</feature>